<keyword evidence="2" id="KW-1185">Reference proteome</keyword>
<comment type="caution">
    <text evidence="1">The sequence shown here is derived from an EMBL/GenBank/DDBJ whole genome shotgun (WGS) entry which is preliminary data.</text>
</comment>
<evidence type="ECO:0000313" key="2">
    <source>
        <dbReference type="Proteomes" id="UP000785679"/>
    </source>
</evidence>
<accession>A0A8J8NPK9</accession>
<sequence>MQRLRQTQAEISRLQTIPQIAEQEYCTEEQKMGEAGRLYLDIFAYGGNQFEASASLLLSDFPSNEELKAYTLQQNILYELQEVCYSCLNSKPICKKIYLLTGGRRQRLSVKESLCLMKISNLEQVLYKLNFATSTQVNTLHELGALYSYQPAMGTQSNSRTFK</sequence>
<gene>
    <name evidence="1" type="ORF">FGO68_gene17178</name>
</gene>
<proteinExistence type="predicted"/>
<organism evidence="1 2">
    <name type="scientific">Halteria grandinella</name>
    <dbReference type="NCBI Taxonomy" id="5974"/>
    <lineage>
        <taxon>Eukaryota</taxon>
        <taxon>Sar</taxon>
        <taxon>Alveolata</taxon>
        <taxon>Ciliophora</taxon>
        <taxon>Intramacronucleata</taxon>
        <taxon>Spirotrichea</taxon>
        <taxon>Stichotrichia</taxon>
        <taxon>Sporadotrichida</taxon>
        <taxon>Halteriidae</taxon>
        <taxon>Halteria</taxon>
    </lineage>
</organism>
<dbReference type="EMBL" id="RRYP01009253">
    <property type="protein sequence ID" value="TNV79182.1"/>
    <property type="molecule type" value="Genomic_DNA"/>
</dbReference>
<protein>
    <submittedName>
        <fullName evidence="1">Uncharacterized protein</fullName>
    </submittedName>
</protein>
<name>A0A8J8NPK9_HALGN</name>
<evidence type="ECO:0000313" key="1">
    <source>
        <dbReference type="EMBL" id="TNV79182.1"/>
    </source>
</evidence>
<reference evidence="1" key="1">
    <citation type="submission" date="2019-06" db="EMBL/GenBank/DDBJ databases">
        <authorList>
            <person name="Zheng W."/>
        </authorList>
    </citation>
    <scope>NUCLEOTIDE SEQUENCE</scope>
    <source>
        <strain evidence="1">QDHG01</strain>
    </source>
</reference>
<dbReference type="Proteomes" id="UP000785679">
    <property type="component" value="Unassembled WGS sequence"/>
</dbReference>
<dbReference type="AlphaFoldDB" id="A0A8J8NPK9"/>